<keyword evidence="1" id="KW-0472">Membrane</keyword>
<keyword evidence="1" id="KW-0812">Transmembrane</keyword>
<evidence type="ECO:0000313" key="3">
    <source>
        <dbReference type="Proteomes" id="UP000288024"/>
    </source>
</evidence>
<name>A0A3S2TQN6_9BACI</name>
<protein>
    <submittedName>
        <fullName evidence="2">Uncharacterized protein</fullName>
    </submittedName>
</protein>
<reference evidence="2 3" key="1">
    <citation type="submission" date="2019-01" db="EMBL/GenBank/DDBJ databases">
        <title>Bacillus sp. M5HDSG1-1, whole genome shotgun sequence.</title>
        <authorList>
            <person name="Tuo L."/>
        </authorList>
    </citation>
    <scope>NUCLEOTIDE SEQUENCE [LARGE SCALE GENOMIC DNA]</scope>
    <source>
        <strain evidence="2 3">M5HDSG1-1</strain>
    </source>
</reference>
<feature type="transmembrane region" description="Helical" evidence="1">
    <location>
        <begin position="6"/>
        <end position="29"/>
    </location>
</feature>
<accession>A0A3S2TQN6</accession>
<keyword evidence="3" id="KW-1185">Reference proteome</keyword>
<keyword evidence="1" id="KW-1133">Transmembrane helix</keyword>
<proteinExistence type="predicted"/>
<evidence type="ECO:0000256" key="1">
    <source>
        <dbReference type="SAM" id="Phobius"/>
    </source>
</evidence>
<dbReference type="GeneID" id="87620429"/>
<evidence type="ECO:0000313" key="2">
    <source>
        <dbReference type="EMBL" id="RVT56073.1"/>
    </source>
</evidence>
<organism evidence="2 3">
    <name type="scientific">Niallia taxi</name>
    <dbReference type="NCBI Taxonomy" id="2499688"/>
    <lineage>
        <taxon>Bacteria</taxon>
        <taxon>Bacillati</taxon>
        <taxon>Bacillota</taxon>
        <taxon>Bacilli</taxon>
        <taxon>Bacillales</taxon>
        <taxon>Bacillaceae</taxon>
        <taxon>Niallia</taxon>
    </lineage>
</organism>
<dbReference type="RefSeq" id="WP_127743159.1">
    <property type="nucleotide sequence ID" value="NZ_CAJCKN010000236.1"/>
</dbReference>
<dbReference type="Proteomes" id="UP000288024">
    <property type="component" value="Unassembled WGS sequence"/>
</dbReference>
<dbReference type="AlphaFoldDB" id="A0A3S2TQN6"/>
<gene>
    <name evidence="2" type="ORF">EM808_28365</name>
</gene>
<dbReference type="EMBL" id="RZTZ01000056">
    <property type="protein sequence ID" value="RVT56073.1"/>
    <property type="molecule type" value="Genomic_DNA"/>
</dbReference>
<sequence>MSSLMLGLILGAFLVIGIQQIIYTLIWVYTGENMGMIRNIRTAIKNSKHKKKVKSVESY</sequence>
<comment type="caution">
    <text evidence="2">The sequence shown here is derived from an EMBL/GenBank/DDBJ whole genome shotgun (WGS) entry which is preliminary data.</text>
</comment>